<organism evidence="2 3">
    <name type="scientific">Paractinoplanes rishiriensis</name>
    <dbReference type="NCBI Taxonomy" id="1050105"/>
    <lineage>
        <taxon>Bacteria</taxon>
        <taxon>Bacillati</taxon>
        <taxon>Actinomycetota</taxon>
        <taxon>Actinomycetes</taxon>
        <taxon>Micromonosporales</taxon>
        <taxon>Micromonosporaceae</taxon>
        <taxon>Paractinoplanes</taxon>
    </lineage>
</organism>
<evidence type="ECO:0000259" key="1">
    <source>
        <dbReference type="PROSITE" id="PS50043"/>
    </source>
</evidence>
<dbReference type="InterPro" id="IPR051797">
    <property type="entry name" value="TrmB-like"/>
</dbReference>
<accession>A0A919MTP6</accession>
<dbReference type="InterPro" id="IPR016032">
    <property type="entry name" value="Sig_transdc_resp-reg_C-effctor"/>
</dbReference>
<dbReference type="SMART" id="SM00421">
    <property type="entry name" value="HTH_LUXR"/>
    <property type="match status" value="1"/>
</dbReference>
<dbReference type="AlphaFoldDB" id="A0A919MTP6"/>
<dbReference type="PANTHER" id="PTHR34293:SF1">
    <property type="entry name" value="HTH-TYPE TRANSCRIPTIONAL REGULATOR TRMBL2"/>
    <property type="match status" value="1"/>
</dbReference>
<comment type="caution">
    <text evidence="2">The sequence shown here is derived from an EMBL/GenBank/DDBJ whole genome shotgun (WGS) entry which is preliminary data.</text>
</comment>
<feature type="domain" description="HTH luxR-type" evidence="1">
    <location>
        <begin position="278"/>
        <end position="343"/>
    </location>
</feature>
<dbReference type="InterPro" id="IPR036388">
    <property type="entry name" value="WH-like_DNA-bd_sf"/>
</dbReference>
<dbReference type="Pfam" id="PF00196">
    <property type="entry name" value="GerE"/>
    <property type="match status" value="1"/>
</dbReference>
<dbReference type="SUPFAM" id="SSF46894">
    <property type="entry name" value="C-terminal effector domain of the bipartite response regulators"/>
    <property type="match status" value="1"/>
</dbReference>
<dbReference type="Proteomes" id="UP000636960">
    <property type="component" value="Unassembled WGS sequence"/>
</dbReference>
<name>A0A919MTP6_9ACTN</name>
<protein>
    <recommendedName>
        <fullName evidence="1">HTH luxR-type domain-containing protein</fullName>
    </recommendedName>
</protein>
<dbReference type="EMBL" id="BOMV01000021">
    <property type="protein sequence ID" value="GIE94973.1"/>
    <property type="molecule type" value="Genomic_DNA"/>
</dbReference>
<dbReference type="GO" id="GO:0003677">
    <property type="term" value="F:DNA binding"/>
    <property type="evidence" value="ECO:0007669"/>
    <property type="project" value="InterPro"/>
</dbReference>
<dbReference type="PANTHER" id="PTHR34293">
    <property type="entry name" value="HTH-TYPE TRANSCRIPTIONAL REGULATOR TRMBL2"/>
    <property type="match status" value="1"/>
</dbReference>
<dbReference type="GO" id="GO:0006355">
    <property type="term" value="P:regulation of DNA-templated transcription"/>
    <property type="evidence" value="ECO:0007669"/>
    <property type="project" value="InterPro"/>
</dbReference>
<dbReference type="CDD" id="cd06170">
    <property type="entry name" value="LuxR_C_like"/>
    <property type="match status" value="1"/>
</dbReference>
<keyword evidence="3" id="KW-1185">Reference proteome</keyword>
<dbReference type="PROSITE" id="PS50043">
    <property type="entry name" value="HTH_LUXR_2"/>
    <property type="match status" value="1"/>
</dbReference>
<sequence length="356" mass="38812">MSGVPVPRPSVSIGAAVPSLVRWGLSSDADLVFRTLTTMGSRDSRTLAAELGLPRRRIDESLAELRSAGAVAPAEREARTTTWVPRPPADLVAALRRRRLRLVDPHAQVRNHHGVVTGLTGSGLPVTAIGGTIGDGVRYLPTRQLTRFRLAELMNAERDEHLAINTEQAFDAASSRAAAPLSRRIVERGVRVRVLGLPPADRDLGVDAPLVEQPNFAYREGPEMPLKLLVIDRRVALFPADPADLERGYLEVSQPGVVRALVMLFDQHWATAADPRARCVPEIALCDREHELISLLAQGHTDVSAAAEMRISARLITKILRNLMDRLGVENRFQLGLMLGAARSVPIPLMTPTEVS</sequence>
<reference evidence="2" key="1">
    <citation type="submission" date="2021-01" db="EMBL/GenBank/DDBJ databases">
        <title>Whole genome shotgun sequence of Actinoplanes rishiriensis NBRC 108556.</title>
        <authorList>
            <person name="Komaki H."/>
            <person name="Tamura T."/>
        </authorList>
    </citation>
    <scope>NUCLEOTIDE SEQUENCE</scope>
    <source>
        <strain evidence="2">NBRC 108556</strain>
    </source>
</reference>
<dbReference type="Gene3D" id="1.10.10.10">
    <property type="entry name" value="Winged helix-like DNA-binding domain superfamily/Winged helix DNA-binding domain"/>
    <property type="match status" value="2"/>
</dbReference>
<evidence type="ECO:0000313" key="2">
    <source>
        <dbReference type="EMBL" id="GIE94973.1"/>
    </source>
</evidence>
<dbReference type="InterPro" id="IPR000792">
    <property type="entry name" value="Tscrpt_reg_LuxR_C"/>
</dbReference>
<gene>
    <name evidence="2" type="ORF">Ari01nite_24380</name>
</gene>
<evidence type="ECO:0000313" key="3">
    <source>
        <dbReference type="Proteomes" id="UP000636960"/>
    </source>
</evidence>
<proteinExistence type="predicted"/>